<evidence type="ECO:0000256" key="1">
    <source>
        <dbReference type="SAM" id="SignalP"/>
    </source>
</evidence>
<protein>
    <submittedName>
        <fullName evidence="2">Uncharacterized protein</fullName>
    </submittedName>
</protein>
<reference evidence="2 3" key="1">
    <citation type="submission" date="2020-08" db="EMBL/GenBank/DDBJ databases">
        <title>Genomic Encyclopedia of Type Strains, Phase IV (KMG-IV): sequencing the most valuable type-strain genomes for metagenomic binning, comparative biology and taxonomic classification.</title>
        <authorList>
            <person name="Goeker M."/>
        </authorList>
    </citation>
    <scope>NUCLEOTIDE SEQUENCE [LARGE SCALE GENOMIC DNA]</scope>
    <source>
        <strain evidence="2 3">DSM 17976</strain>
    </source>
</reference>
<dbReference type="Proteomes" id="UP000541352">
    <property type="component" value="Unassembled WGS sequence"/>
</dbReference>
<dbReference type="AlphaFoldDB" id="A0A7W5ZP61"/>
<name>A0A7W5ZP61_9BACT</name>
<feature type="signal peptide" evidence="1">
    <location>
        <begin position="1"/>
        <end position="20"/>
    </location>
</feature>
<evidence type="ECO:0000313" key="2">
    <source>
        <dbReference type="EMBL" id="MBB3841132.1"/>
    </source>
</evidence>
<proteinExistence type="predicted"/>
<dbReference type="EMBL" id="JACIBY010000014">
    <property type="protein sequence ID" value="MBB3841132.1"/>
    <property type="molecule type" value="Genomic_DNA"/>
</dbReference>
<gene>
    <name evidence="2" type="ORF">FHS57_005153</name>
</gene>
<sequence>MKFLKLLIPWMMLIPLVSFSQKTVHKTVTQVVTVEVDSTVATKQWVIDYIKSLNAPQAAPLNEAPQVSKETPQNSRPVLNFPASVLDMHELRLSVDGFIVSDLAPNTAEAYGKRYHSFYLIMDEDETVRSTFQNVDLSAYEGQVIMIRKFMVDVSFAPDYATFVANYWRIGQYNSDNYLLHHSQAFIKF</sequence>
<keyword evidence="1" id="KW-0732">Signal</keyword>
<organism evidence="2 3">
    <name type="scientific">Runella defluvii</name>
    <dbReference type="NCBI Taxonomy" id="370973"/>
    <lineage>
        <taxon>Bacteria</taxon>
        <taxon>Pseudomonadati</taxon>
        <taxon>Bacteroidota</taxon>
        <taxon>Cytophagia</taxon>
        <taxon>Cytophagales</taxon>
        <taxon>Spirosomataceae</taxon>
        <taxon>Runella</taxon>
    </lineage>
</organism>
<accession>A0A7W5ZP61</accession>
<feature type="chain" id="PRO_5031095002" evidence="1">
    <location>
        <begin position="21"/>
        <end position="189"/>
    </location>
</feature>
<comment type="caution">
    <text evidence="2">The sequence shown here is derived from an EMBL/GenBank/DDBJ whole genome shotgun (WGS) entry which is preliminary data.</text>
</comment>
<dbReference type="RefSeq" id="WP_183978605.1">
    <property type="nucleotide sequence ID" value="NZ_JACIBY010000014.1"/>
</dbReference>
<evidence type="ECO:0000313" key="3">
    <source>
        <dbReference type="Proteomes" id="UP000541352"/>
    </source>
</evidence>
<keyword evidence="3" id="KW-1185">Reference proteome</keyword>